<dbReference type="Proteomes" id="UP000615455">
    <property type="component" value="Unassembled WGS sequence"/>
</dbReference>
<evidence type="ECO:0000259" key="2">
    <source>
        <dbReference type="PROSITE" id="PS51272"/>
    </source>
</evidence>
<evidence type="ECO:0000313" key="4">
    <source>
        <dbReference type="Proteomes" id="UP000615455"/>
    </source>
</evidence>
<dbReference type="InterPro" id="IPR012338">
    <property type="entry name" value="Beta-lactam/transpept-like"/>
</dbReference>
<dbReference type="PROSITE" id="PS51272">
    <property type="entry name" value="SLH"/>
    <property type="match status" value="1"/>
</dbReference>
<dbReference type="Gene3D" id="3.40.710.10">
    <property type="entry name" value="DD-peptidase/beta-lactamase superfamily"/>
    <property type="match status" value="1"/>
</dbReference>
<dbReference type="EMBL" id="BMHE01000014">
    <property type="protein sequence ID" value="GFZ83094.1"/>
    <property type="molecule type" value="Genomic_DNA"/>
</dbReference>
<comment type="caution">
    <text evidence="3">The sequence shown here is derived from an EMBL/GenBank/DDBJ whole genome shotgun (WGS) entry which is preliminary data.</text>
</comment>
<feature type="chain" id="PRO_5046811616" description="SLH domain-containing protein" evidence="1">
    <location>
        <begin position="26"/>
        <end position="678"/>
    </location>
</feature>
<dbReference type="InterPro" id="IPR050491">
    <property type="entry name" value="AmpC-like"/>
</dbReference>
<dbReference type="RefSeq" id="WP_189012778.1">
    <property type="nucleotide sequence ID" value="NZ_BMHE01000014.1"/>
</dbReference>
<keyword evidence="4" id="KW-1185">Reference proteome</keyword>
<dbReference type="InterPro" id="IPR001119">
    <property type="entry name" value="SLH_dom"/>
</dbReference>
<dbReference type="SUPFAM" id="SSF56601">
    <property type="entry name" value="beta-lactamase/transpeptidase-like"/>
    <property type="match status" value="1"/>
</dbReference>
<reference evidence="4" key="1">
    <citation type="journal article" date="2019" name="Int. J. Syst. Evol. Microbiol.">
        <title>The Global Catalogue of Microorganisms (GCM) 10K type strain sequencing project: providing services to taxonomists for standard genome sequencing and annotation.</title>
        <authorList>
            <consortium name="The Broad Institute Genomics Platform"/>
            <consortium name="The Broad Institute Genome Sequencing Center for Infectious Disease"/>
            <person name="Wu L."/>
            <person name="Ma J."/>
        </authorList>
    </citation>
    <scope>NUCLEOTIDE SEQUENCE [LARGE SCALE GENOMIC DNA]</scope>
    <source>
        <strain evidence="4">CGMCC 1.15043</strain>
    </source>
</reference>
<keyword evidence="1" id="KW-0732">Signal</keyword>
<accession>A0ABQ1EQW7</accession>
<gene>
    <name evidence="3" type="ORF">GCM10008018_31300</name>
</gene>
<dbReference type="PANTHER" id="PTHR46825:SF9">
    <property type="entry name" value="BETA-LACTAMASE-RELATED DOMAIN-CONTAINING PROTEIN"/>
    <property type="match status" value="1"/>
</dbReference>
<dbReference type="Pfam" id="PF00144">
    <property type="entry name" value="Beta-lactamase"/>
    <property type="match status" value="1"/>
</dbReference>
<sequence length="678" mass="74870">MKKLILKYSILMLTLLFLSTSINLAASTAGTTASALANTFRGPQSATEVEKFLDDYFSQDPIKKKINALTVAVVQNSQVLARKGYGVTDRSTNTPVQTDQTVFRVASVSKVFTALAIMQLVDQGKIGLQDNIENYLDGYKVNNPFATPVTVEMLLTHSTGFEVRDPSSNSFMIDASLTPISLKDEVFKQFPPVKRKPGSSYMYDNFAYALLGYIVQQVSGEAFDAYMEKHVFQPLGMTSSSFRLPTDLAKRLATVYDASGKPRPVYRLSPEIIPQGSMVTTSDDIVRFMQAFLNDGKLPNGTSIVSPASIKAMETYQVAIHPQVADVSYGFEAPFMLKDTNGQHVIAKGGDIPGFSSYLWMLPDSQTGVFISYTATGGLRDDFFTAFMDHYYPSQKTQFGKADFMLQSASELHKFAGLYTDLRTDSDIIKVSVVGDGRLDVYTPWVDHEQVTQVDDKLFVDVKGRPLAFQTDSQDNITYMKYNNPLSYSAKVPEALGYPDITNDHPYAAYIQGLQSLSLLSDVASQPFQPLKTVTRGQFIHDIVQQFHFRHSSQKASFTDISASVYQDDILSAANLGLVVGVSTDLFEPNRPILRQEAAVILSRIIHHLSDIKVPTAALQLTSGTDDWALADIQTVLALKLYGPEVTTIDGTIDFGSKRALTKQEESAMLYNMLVPNV</sequence>
<protein>
    <recommendedName>
        <fullName evidence="2">SLH domain-containing protein</fullName>
    </recommendedName>
</protein>
<dbReference type="PANTHER" id="PTHR46825">
    <property type="entry name" value="D-ALANYL-D-ALANINE-CARBOXYPEPTIDASE/ENDOPEPTIDASE AMPH"/>
    <property type="match status" value="1"/>
</dbReference>
<evidence type="ECO:0000256" key="1">
    <source>
        <dbReference type="SAM" id="SignalP"/>
    </source>
</evidence>
<dbReference type="Pfam" id="PF00395">
    <property type="entry name" value="SLH"/>
    <property type="match status" value="2"/>
</dbReference>
<organism evidence="3 4">
    <name type="scientific">Paenibacillus marchantiophytorum</name>
    <dbReference type="NCBI Taxonomy" id="1619310"/>
    <lineage>
        <taxon>Bacteria</taxon>
        <taxon>Bacillati</taxon>
        <taxon>Bacillota</taxon>
        <taxon>Bacilli</taxon>
        <taxon>Bacillales</taxon>
        <taxon>Paenibacillaceae</taxon>
        <taxon>Paenibacillus</taxon>
    </lineage>
</organism>
<feature type="domain" description="SLH" evidence="2">
    <location>
        <begin position="553"/>
        <end position="616"/>
    </location>
</feature>
<evidence type="ECO:0000313" key="3">
    <source>
        <dbReference type="EMBL" id="GFZ83094.1"/>
    </source>
</evidence>
<proteinExistence type="predicted"/>
<feature type="signal peptide" evidence="1">
    <location>
        <begin position="1"/>
        <end position="25"/>
    </location>
</feature>
<name>A0ABQ1EQW7_9BACL</name>
<dbReference type="InterPro" id="IPR001466">
    <property type="entry name" value="Beta-lactam-related"/>
</dbReference>